<keyword evidence="7" id="KW-1185">Reference proteome</keyword>
<evidence type="ECO:0000256" key="1">
    <source>
        <dbReference type="ARBA" id="ARBA00022598"/>
    </source>
</evidence>
<keyword evidence="3 4" id="KW-0067">ATP-binding</keyword>
<dbReference type="PANTHER" id="PTHR43585:SF2">
    <property type="entry name" value="ATP-GRASP ENZYME FSQD"/>
    <property type="match status" value="1"/>
</dbReference>
<evidence type="ECO:0000313" key="7">
    <source>
        <dbReference type="Proteomes" id="UP000062788"/>
    </source>
</evidence>
<feature type="domain" description="ATP-grasp" evidence="5">
    <location>
        <begin position="121"/>
        <end position="327"/>
    </location>
</feature>
<sequence length="439" mass="50036">MKDAIVLLMHQGNSFTRELSALLATRDIALVALSSLPPDLEVFERNKTLLDDWVLVDHAELTQADVEQAVRTFEQRHYRLLAAIATFEGYRLLMADLNRALGSRDAPREALELSLDKFRCREFLRRAGLSAVTSVRLNEGEDPARLDLDPSRRWFVKPVRGAASFGCFILESVRDLDDLPRMRAQMLDDRKLSAIFMGKYGFFAEEYVEGPEFSFEIVAADRPRVICIHEKARVERLQRTTLESMSISPPVSLSRDSLLDGARFVCDCLTRIGLTQGAYHVEMKYWEAKRRWEIIEINPRMGGSLINASTERVTGVSMLEMWLRSLLLKDDAERAMFHAFIDRVSQLARLDDPAERRATLFVSKYGEKGRTIKTIEYEAAGQPPDLLELHGKPGLKLEDSDRAICVMDALWVVDKHALAQSIDVLEHESDTHFRISYCE</sequence>
<name>A0A103E1K4_9BURK</name>
<keyword evidence="1 6" id="KW-0436">Ligase</keyword>
<accession>A0A103E1K4</accession>
<evidence type="ECO:0000313" key="6">
    <source>
        <dbReference type="EMBL" id="KVE26655.1"/>
    </source>
</evidence>
<protein>
    <submittedName>
        <fullName evidence="6">Carboxylate--amine ligase</fullName>
    </submittedName>
</protein>
<gene>
    <name evidence="6" type="ORF">WS67_13660</name>
</gene>
<dbReference type="OrthoDB" id="9803907at2"/>
<comment type="caution">
    <text evidence="6">The sequence shown here is derived from an EMBL/GenBank/DDBJ whole genome shotgun (WGS) entry which is preliminary data.</text>
</comment>
<dbReference type="Pfam" id="PF13535">
    <property type="entry name" value="ATP-grasp_4"/>
    <property type="match status" value="1"/>
</dbReference>
<dbReference type="GO" id="GO:0016874">
    <property type="term" value="F:ligase activity"/>
    <property type="evidence" value="ECO:0007669"/>
    <property type="project" value="UniProtKB-KW"/>
</dbReference>
<evidence type="ECO:0000256" key="4">
    <source>
        <dbReference type="PROSITE-ProRule" id="PRU00409"/>
    </source>
</evidence>
<dbReference type="PANTHER" id="PTHR43585">
    <property type="entry name" value="FUMIPYRROLE BIOSYNTHESIS PROTEIN C"/>
    <property type="match status" value="1"/>
</dbReference>
<dbReference type="Gene3D" id="3.30.470.20">
    <property type="entry name" value="ATP-grasp fold, B domain"/>
    <property type="match status" value="1"/>
</dbReference>
<dbReference type="GO" id="GO:0005524">
    <property type="term" value="F:ATP binding"/>
    <property type="evidence" value="ECO:0007669"/>
    <property type="project" value="UniProtKB-UniRule"/>
</dbReference>
<proteinExistence type="predicted"/>
<dbReference type="EMBL" id="LOWA01000032">
    <property type="protein sequence ID" value="KVE26655.1"/>
    <property type="molecule type" value="Genomic_DNA"/>
</dbReference>
<organism evidence="6 7">
    <name type="scientific">Burkholderia singularis</name>
    <dbReference type="NCBI Taxonomy" id="1503053"/>
    <lineage>
        <taxon>Bacteria</taxon>
        <taxon>Pseudomonadati</taxon>
        <taxon>Pseudomonadota</taxon>
        <taxon>Betaproteobacteria</taxon>
        <taxon>Burkholderiales</taxon>
        <taxon>Burkholderiaceae</taxon>
        <taxon>Burkholderia</taxon>
        <taxon>pseudomallei group</taxon>
    </lineage>
</organism>
<evidence type="ECO:0000256" key="3">
    <source>
        <dbReference type="ARBA" id="ARBA00022840"/>
    </source>
</evidence>
<dbReference type="InterPro" id="IPR011761">
    <property type="entry name" value="ATP-grasp"/>
</dbReference>
<dbReference type="RefSeq" id="WP_059517145.1">
    <property type="nucleotide sequence ID" value="NZ_LOWA01000032.1"/>
</dbReference>
<keyword evidence="2 4" id="KW-0547">Nucleotide-binding</keyword>
<dbReference type="SUPFAM" id="SSF56059">
    <property type="entry name" value="Glutathione synthetase ATP-binding domain-like"/>
    <property type="match status" value="1"/>
</dbReference>
<dbReference type="InterPro" id="IPR052032">
    <property type="entry name" value="ATP-dep_AA_Ligase"/>
</dbReference>
<evidence type="ECO:0000259" key="5">
    <source>
        <dbReference type="PROSITE" id="PS50975"/>
    </source>
</evidence>
<dbReference type="PROSITE" id="PS50975">
    <property type="entry name" value="ATP_GRASP"/>
    <property type="match status" value="1"/>
</dbReference>
<evidence type="ECO:0000256" key="2">
    <source>
        <dbReference type="ARBA" id="ARBA00022741"/>
    </source>
</evidence>
<dbReference type="GO" id="GO:0046872">
    <property type="term" value="F:metal ion binding"/>
    <property type="evidence" value="ECO:0007669"/>
    <property type="project" value="InterPro"/>
</dbReference>
<reference evidence="6 7" key="1">
    <citation type="submission" date="2015-11" db="EMBL/GenBank/DDBJ databases">
        <title>Expanding the genomic diversity of Burkholderia species for the development of highly accurate diagnostics.</title>
        <authorList>
            <person name="Sahl J."/>
            <person name="Keim P."/>
            <person name="Wagner D."/>
        </authorList>
    </citation>
    <scope>NUCLEOTIDE SEQUENCE [LARGE SCALE GENOMIC DNA]</scope>
    <source>
        <strain evidence="6 7">TSV85</strain>
    </source>
</reference>
<dbReference type="Proteomes" id="UP000062788">
    <property type="component" value="Unassembled WGS sequence"/>
</dbReference>
<dbReference type="AlphaFoldDB" id="A0A103E1K4"/>